<feature type="region of interest" description="Disordered" evidence="2">
    <location>
        <begin position="168"/>
        <end position="205"/>
    </location>
</feature>
<evidence type="ECO:0000313" key="3">
    <source>
        <dbReference type="EMBL" id="KAJ7713633.1"/>
    </source>
</evidence>
<feature type="compositionally biased region" description="Polar residues" evidence="2">
    <location>
        <begin position="178"/>
        <end position="195"/>
    </location>
</feature>
<dbReference type="EMBL" id="JARJLG010000389">
    <property type="protein sequence ID" value="KAJ7713633.1"/>
    <property type="molecule type" value="Genomic_DNA"/>
</dbReference>
<accession>A0AAD7H713</accession>
<feature type="coiled-coil region" evidence="1">
    <location>
        <begin position="111"/>
        <end position="138"/>
    </location>
</feature>
<dbReference type="Proteomes" id="UP001215280">
    <property type="component" value="Unassembled WGS sequence"/>
</dbReference>
<comment type="caution">
    <text evidence="3">The sequence shown here is derived from an EMBL/GenBank/DDBJ whole genome shotgun (WGS) entry which is preliminary data.</text>
</comment>
<name>A0AAD7H713_9AGAR</name>
<dbReference type="AlphaFoldDB" id="A0AAD7H713"/>
<sequence length="205" mass="22726">MPPKWTPDIPFQTTRQPNPLKGVARDRYHHTFPPGGPWGGSNKSIAGNSVWRVGSIETLVAYPHPAMKNQTIDQGIEQKCARRIGDALYDGHQSQNESRSCATRPTVEELIIKLVAKNKQQRVKIAKLTEELKAVRTSEKQARASETAAIDANGVLQARLQHRHNQIGHLNGRDSASRSHWAQTSDSREGQNTALPTPKYSRAGL</sequence>
<keyword evidence="4" id="KW-1185">Reference proteome</keyword>
<evidence type="ECO:0000256" key="2">
    <source>
        <dbReference type="SAM" id="MobiDB-lite"/>
    </source>
</evidence>
<proteinExistence type="predicted"/>
<gene>
    <name evidence="3" type="ORF">DFH07DRAFT_1068664</name>
</gene>
<keyword evidence="1" id="KW-0175">Coiled coil</keyword>
<evidence type="ECO:0000256" key="1">
    <source>
        <dbReference type="SAM" id="Coils"/>
    </source>
</evidence>
<protein>
    <submittedName>
        <fullName evidence="3">Uncharacterized protein</fullName>
    </submittedName>
</protein>
<evidence type="ECO:0000313" key="4">
    <source>
        <dbReference type="Proteomes" id="UP001215280"/>
    </source>
</evidence>
<organism evidence="3 4">
    <name type="scientific">Mycena maculata</name>
    <dbReference type="NCBI Taxonomy" id="230809"/>
    <lineage>
        <taxon>Eukaryota</taxon>
        <taxon>Fungi</taxon>
        <taxon>Dikarya</taxon>
        <taxon>Basidiomycota</taxon>
        <taxon>Agaricomycotina</taxon>
        <taxon>Agaricomycetes</taxon>
        <taxon>Agaricomycetidae</taxon>
        <taxon>Agaricales</taxon>
        <taxon>Marasmiineae</taxon>
        <taxon>Mycenaceae</taxon>
        <taxon>Mycena</taxon>
    </lineage>
</organism>
<feature type="region of interest" description="Disordered" evidence="2">
    <location>
        <begin position="1"/>
        <end position="22"/>
    </location>
</feature>
<reference evidence="3" key="1">
    <citation type="submission" date="2023-03" db="EMBL/GenBank/DDBJ databases">
        <title>Massive genome expansion in bonnet fungi (Mycena s.s.) driven by repeated elements and novel gene families across ecological guilds.</title>
        <authorList>
            <consortium name="Lawrence Berkeley National Laboratory"/>
            <person name="Harder C.B."/>
            <person name="Miyauchi S."/>
            <person name="Viragh M."/>
            <person name="Kuo A."/>
            <person name="Thoen E."/>
            <person name="Andreopoulos B."/>
            <person name="Lu D."/>
            <person name="Skrede I."/>
            <person name="Drula E."/>
            <person name="Henrissat B."/>
            <person name="Morin E."/>
            <person name="Kohler A."/>
            <person name="Barry K."/>
            <person name="LaButti K."/>
            <person name="Morin E."/>
            <person name="Salamov A."/>
            <person name="Lipzen A."/>
            <person name="Mereny Z."/>
            <person name="Hegedus B."/>
            <person name="Baldrian P."/>
            <person name="Stursova M."/>
            <person name="Weitz H."/>
            <person name="Taylor A."/>
            <person name="Grigoriev I.V."/>
            <person name="Nagy L.G."/>
            <person name="Martin F."/>
            <person name="Kauserud H."/>
        </authorList>
    </citation>
    <scope>NUCLEOTIDE SEQUENCE</scope>
    <source>
        <strain evidence="3">CBHHK188m</strain>
    </source>
</reference>